<feature type="region of interest" description="Disordered" evidence="9">
    <location>
        <begin position="437"/>
        <end position="460"/>
    </location>
</feature>
<feature type="domain" description="RING-type" evidence="10">
    <location>
        <begin position="857"/>
        <end position="898"/>
    </location>
</feature>
<proteinExistence type="predicted"/>
<dbReference type="SMART" id="SM00184">
    <property type="entry name" value="RING"/>
    <property type="match status" value="1"/>
</dbReference>
<dbReference type="PANTHER" id="PTHR46539:SF1">
    <property type="entry name" value="E3 UBIQUITIN-PROTEIN LIGASE ATL42"/>
    <property type="match status" value="1"/>
</dbReference>
<evidence type="ECO:0000259" key="10">
    <source>
        <dbReference type="PROSITE" id="PS50089"/>
    </source>
</evidence>
<comment type="subcellular location">
    <subcellularLocation>
        <location evidence="1">Membrane</location>
    </subcellularLocation>
</comment>
<evidence type="ECO:0000256" key="4">
    <source>
        <dbReference type="ARBA" id="ARBA00022771"/>
    </source>
</evidence>
<evidence type="ECO:0000256" key="2">
    <source>
        <dbReference type="ARBA" id="ARBA00022692"/>
    </source>
</evidence>
<keyword evidence="7" id="KW-0472">Membrane</keyword>
<feature type="region of interest" description="Disordered" evidence="9">
    <location>
        <begin position="94"/>
        <end position="114"/>
    </location>
</feature>
<gene>
    <name evidence="11" type="ORF">PLXY2_LOCUS15740</name>
</gene>
<dbReference type="Pfam" id="PF13639">
    <property type="entry name" value="zf-RING_2"/>
    <property type="match status" value="1"/>
</dbReference>
<organism evidence="11 12">
    <name type="scientific">Plutella xylostella</name>
    <name type="common">Diamondback moth</name>
    <name type="synonym">Plutella maculipennis</name>
    <dbReference type="NCBI Taxonomy" id="51655"/>
    <lineage>
        <taxon>Eukaryota</taxon>
        <taxon>Metazoa</taxon>
        <taxon>Ecdysozoa</taxon>
        <taxon>Arthropoda</taxon>
        <taxon>Hexapoda</taxon>
        <taxon>Insecta</taxon>
        <taxon>Pterygota</taxon>
        <taxon>Neoptera</taxon>
        <taxon>Endopterygota</taxon>
        <taxon>Lepidoptera</taxon>
        <taxon>Glossata</taxon>
        <taxon>Ditrysia</taxon>
        <taxon>Yponomeutoidea</taxon>
        <taxon>Plutellidae</taxon>
        <taxon>Plutella</taxon>
    </lineage>
</organism>
<feature type="region of interest" description="Disordered" evidence="9">
    <location>
        <begin position="589"/>
        <end position="639"/>
    </location>
</feature>
<dbReference type="EMBL" id="CAJHNJ030000252">
    <property type="protein sequence ID" value="CAG9137487.1"/>
    <property type="molecule type" value="Genomic_DNA"/>
</dbReference>
<dbReference type="Gene3D" id="3.30.40.10">
    <property type="entry name" value="Zinc/RING finger domain, C3HC4 (zinc finger)"/>
    <property type="match status" value="1"/>
</dbReference>
<keyword evidence="2" id="KW-0812">Transmembrane</keyword>
<feature type="compositionally biased region" description="Pro residues" evidence="9">
    <location>
        <begin position="598"/>
        <end position="607"/>
    </location>
</feature>
<feature type="region of interest" description="Disordered" evidence="9">
    <location>
        <begin position="210"/>
        <end position="285"/>
    </location>
</feature>
<accession>A0A8S4GCP6</accession>
<feature type="compositionally biased region" description="Polar residues" evidence="9">
    <location>
        <begin position="336"/>
        <end position="361"/>
    </location>
</feature>
<keyword evidence="5" id="KW-0862">Zinc</keyword>
<feature type="compositionally biased region" description="Pro residues" evidence="9">
    <location>
        <begin position="614"/>
        <end position="626"/>
    </location>
</feature>
<evidence type="ECO:0000256" key="3">
    <source>
        <dbReference type="ARBA" id="ARBA00022723"/>
    </source>
</evidence>
<evidence type="ECO:0000313" key="11">
    <source>
        <dbReference type="EMBL" id="CAG9137487.1"/>
    </source>
</evidence>
<dbReference type="Proteomes" id="UP000653454">
    <property type="component" value="Unassembled WGS sequence"/>
</dbReference>
<dbReference type="InterPro" id="IPR013083">
    <property type="entry name" value="Znf_RING/FYVE/PHD"/>
</dbReference>
<feature type="compositionally biased region" description="Low complexity" evidence="9">
    <location>
        <begin position="525"/>
        <end position="540"/>
    </location>
</feature>
<name>A0A8S4GCP6_PLUXY</name>
<keyword evidence="12" id="KW-1185">Reference proteome</keyword>
<evidence type="ECO:0000313" key="12">
    <source>
        <dbReference type="Proteomes" id="UP000653454"/>
    </source>
</evidence>
<dbReference type="PANTHER" id="PTHR46539">
    <property type="entry name" value="E3 UBIQUITIN-PROTEIN LIGASE ATL42"/>
    <property type="match status" value="1"/>
</dbReference>
<dbReference type="GO" id="GO:0008270">
    <property type="term" value="F:zinc ion binding"/>
    <property type="evidence" value="ECO:0007669"/>
    <property type="project" value="UniProtKB-KW"/>
</dbReference>
<sequence length="911" mass="100044">MTERGFDSEQSTTSWDIPGPSSLAAILDTAFSSTVDNQSGNEEMECDALFAESDDDVEVLPSSETSRGVNHCNINVSTGYVRASQPYEVSVEPLSHPVSSRTPVPEEYQPLPDSSSVSNYIGDNIHPGRVPEHAHIRYQPKVNNYYPPYSRFNPAFHPTREYVVTPYQTNNVIVLNEDRNYRSQPLYEYNMPNPVLRNDRSHVPLRYNQLHPNYNHAHNSRGPPLPDSENQPINLERPSRRLNISPRRRQSKETEGSSYPIEVSSEEEDNMAAPRKRQCDNGAGAAPQIKIEPHQENQPANGNCSYSTAPVKVDIKREPHDHSEQSTRAAGDAETSRNSALTNSNGPSQAIIQQGSSNSHQAPVRIKQENPTVNHDHIRTHRCIYNHVHSYIPNYSTSHSDRAPHHHHYHRLNAGPRNTQNPGPPDGLNIVSRIKQEPGTSETSHQASTAVQPSTAMPVSSIKVEPNVTQVKTEPGSSGLDLVTTRAPEVSGNVVVKQEVDATGRGGDIDAAGDRRPPASPQPGPSAQASTSDANASSSSGTQERREAGGHALTAPDLQLDWVSDSSDDDVQVLPNPVSPIREVIDLTSSSKTCGSPSPLPSPPPAHRPALDSPAPPPALPQPPPQAVTRNRLSDRSHRLATAAAAAAAAINNAIHNGFRPNCASSCRGCCCSHAAHAAHGHHGAHARHVHHGHHHAEARRRDPVVAPPYLVHERLWQRQHHMLEAQRRSMMASPGYGVVYVAPPSGFPPPHAAPFIPFPDEIEQALAQELTTDPPIDDGHSVHHHLHHYLQMHTPHLHISIQPSVMPTSTAFAAAHFRQMARAAEAARHRGASRATIERNTYRHAYSASAARDEKCTICLSLFERDSDCRRLPCMHLFHMECVDQWLSTNKHCPICRVDIETHLSKDAAF</sequence>
<dbReference type="PROSITE" id="PS50089">
    <property type="entry name" value="ZF_RING_2"/>
    <property type="match status" value="1"/>
</dbReference>
<feature type="compositionally biased region" description="Polar residues" evidence="9">
    <location>
        <begin position="438"/>
        <end position="458"/>
    </location>
</feature>
<protein>
    <submittedName>
        <fullName evidence="11">(diamondback moth) hypothetical protein</fullName>
    </submittedName>
</protein>
<keyword evidence="3" id="KW-0479">Metal-binding</keyword>
<evidence type="ECO:0000256" key="7">
    <source>
        <dbReference type="ARBA" id="ARBA00023136"/>
    </source>
</evidence>
<feature type="region of interest" description="Disordered" evidence="9">
    <location>
        <begin position="493"/>
        <end position="550"/>
    </location>
</feature>
<dbReference type="InterPro" id="IPR001841">
    <property type="entry name" value="Znf_RING"/>
</dbReference>
<feature type="region of interest" description="Disordered" evidence="9">
    <location>
        <begin position="318"/>
        <end position="362"/>
    </location>
</feature>
<keyword evidence="4 8" id="KW-0863">Zinc-finger</keyword>
<dbReference type="GO" id="GO:0016020">
    <property type="term" value="C:membrane"/>
    <property type="evidence" value="ECO:0007669"/>
    <property type="project" value="UniProtKB-SubCell"/>
</dbReference>
<evidence type="ECO:0000256" key="9">
    <source>
        <dbReference type="SAM" id="MobiDB-lite"/>
    </source>
</evidence>
<dbReference type="CDD" id="cd16474">
    <property type="entry name" value="RING-H2_RNF111-like"/>
    <property type="match status" value="1"/>
</dbReference>
<comment type="caution">
    <text evidence="11">The sequence shown here is derived from an EMBL/GenBank/DDBJ whole genome shotgun (WGS) entry which is preliminary data.</text>
</comment>
<keyword evidence="6" id="KW-1133">Transmembrane helix</keyword>
<dbReference type="AlphaFoldDB" id="A0A8S4GCP6"/>
<evidence type="ECO:0000256" key="5">
    <source>
        <dbReference type="ARBA" id="ARBA00022833"/>
    </source>
</evidence>
<evidence type="ECO:0000256" key="8">
    <source>
        <dbReference type="PROSITE-ProRule" id="PRU00175"/>
    </source>
</evidence>
<evidence type="ECO:0000256" key="6">
    <source>
        <dbReference type="ARBA" id="ARBA00022989"/>
    </source>
</evidence>
<feature type="region of interest" description="Disordered" evidence="9">
    <location>
        <begin position="395"/>
        <end position="424"/>
    </location>
</feature>
<reference evidence="11" key="1">
    <citation type="submission" date="2020-11" db="EMBL/GenBank/DDBJ databases">
        <authorList>
            <person name="Whiteford S."/>
        </authorList>
    </citation>
    <scope>NUCLEOTIDE SEQUENCE</scope>
</reference>
<dbReference type="SUPFAM" id="SSF57850">
    <property type="entry name" value="RING/U-box"/>
    <property type="match status" value="1"/>
</dbReference>
<evidence type="ECO:0000256" key="1">
    <source>
        <dbReference type="ARBA" id="ARBA00004370"/>
    </source>
</evidence>